<evidence type="ECO:0000313" key="3">
    <source>
        <dbReference type="Proteomes" id="UP000646827"/>
    </source>
</evidence>
<organism evidence="2 3">
    <name type="scientific">Circinella minor</name>
    <dbReference type="NCBI Taxonomy" id="1195481"/>
    <lineage>
        <taxon>Eukaryota</taxon>
        <taxon>Fungi</taxon>
        <taxon>Fungi incertae sedis</taxon>
        <taxon>Mucoromycota</taxon>
        <taxon>Mucoromycotina</taxon>
        <taxon>Mucoromycetes</taxon>
        <taxon>Mucorales</taxon>
        <taxon>Lichtheimiaceae</taxon>
        <taxon>Circinella</taxon>
    </lineage>
</organism>
<name>A0A8H7RU94_9FUNG</name>
<dbReference type="InterPro" id="IPR010730">
    <property type="entry name" value="HET"/>
</dbReference>
<dbReference type="EMBL" id="JAEPRB010000323">
    <property type="protein sequence ID" value="KAG2217144.1"/>
    <property type="molecule type" value="Genomic_DNA"/>
</dbReference>
<dbReference type="Pfam" id="PF06985">
    <property type="entry name" value="HET"/>
    <property type="match status" value="1"/>
</dbReference>
<protein>
    <recommendedName>
        <fullName evidence="1">Heterokaryon incompatibility domain-containing protein</fullName>
    </recommendedName>
</protein>
<evidence type="ECO:0000313" key="2">
    <source>
        <dbReference type="EMBL" id="KAG2217144.1"/>
    </source>
</evidence>
<evidence type="ECO:0000259" key="1">
    <source>
        <dbReference type="Pfam" id="PF06985"/>
    </source>
</evidence>
<accession>A0A8H7RU94</accession>
<reference evidence="2 3" key="1">
    <citation type="submission" date="2020-12" db="EMBL/GenBank/DDBJ databases">
        <title>Metabolic potential, ecology and presence of endohyphal bacteria is reflected in genomic diversity of Mucoromycotina.</title>
        <authorList>
            <person name="Muszewska A."/>
            <person name="Okrasinska A."/>
            <person name="Steczkiewicz K."/>
            <person name="Drgas O."/>
            <person name="Orlowska M."/>
            <person name="Perlinska-Lenart U."/>
            <person name="Aleksandrzak-Piekarczyk T."/>
            <person name="Szatraj K."/>
            <person name="Zielenkiewicz U."/>
            <person name="Pilsyk S."/>
            <person name="Malc E."/>
            <person name="Mieczkowski P."/>
            <person name="Kruszewska J.S."/>
            <person name="Biernat P."/>
            <person name="Pawlowska J."/>
        </authorList>
    </citation>
    <scope>NUCLEOTIDE SEQUENCE [LARGE SCALE GENOMIC DNA]</scope>
    <source>
        <strain evidence="2 3">CBS 142.35</strain>
    </source>
</reference>
<gene>
    <name evidence="2" type="ORF">INT45_004599</name>
</gene>
<dbReference type="AlphaFoldDB" id="A0A8H7RU94"/>
<dbReference type="PANTHER" id="PTHR24148:SF64">
    <property type="entry name" value="HETEROKARYON INCOMPATIBILITY DOMAIN-CONTAINING PROTEIN"/>
    <property type="match status" value="1"/>
</dbReference>
<comment type="caution">
    <text evidence="2">The sequence shown here is derived from an EMBL/GenBank/DDBJ whole genome shotgun (WGS) entry which is preliminary data.</text>
</comment>
<keyword evidence="3" id="KW-1185">Reference proteome</keyword>
<dbReference type="OrthoDB" id="20872at2759"/>
<dbReference type="InterPro" id="IPR052895">
    <property type="entry name" value="HetReg/Transcr_Mod"/>
</dbReference>
<proteinExistence type="predicted"/>
<feature type="domain" description="Heterokaryon incompatibility" evidence="1">
    <location>
        <begin position="139"/>
        <end position="238"/>
    </location>
</feature>
<dbReference type="PANTHER" id="PTHR24148">
    <property type="entry name" value="ANKYRIN REPEAT DOMAIN-CONTAINING PROTEIN 39 HOMOLOG-RELATED"/>
    <property type="match status" value="1"/>
</dbReference>
<sequence>MYITYCRNQNTVDLEDKTSYRLGLTGGDYRPTWLVRVSDWKRVPGEAAVDGYHTLSYCWEQSGEVVKRENDNNDYHLVDNSEHCVVEGYDADNDFIMRKSLSPIEECDLEESIDPEVEEKNNKYVTWCEPISETTTLKHVTYEELLQQLCKDFQVEYLWYDKVCIDQSDKKHKSDEIKQMHQIYCNARYTIVLIPELIVYDLEDFDQEVPKHGTNARKTFLSELETSFWMKRSWTLEEVMMSKHILVVGTDVNMFQHSLYTPDTPPTAKDRFSESLIDFGGQIKRNNGSVNQALTHAHFRTSTKPHDMIFALKNIFASLFDDIEMNYSTDVQETFNDFYRHIATKDLSILCFGANLSPNGTQRKQSTMGDYNLPSWTGVDGLHLGDHVYITTHSQLSYTMDNSMKMNIKTNHYWKIAITKYKYGPYYFSKEHTPESKHDYLVEQKQKIHFNRSHKKLTDLAQADKDTILAEWFTNMHIDTGHFMTHYHYRQHDENNPLTQLRPLSLTHDCEEEECIVLPILFQVLHPTFLPVDKYKSIRGPKRAIYLLPVFCKCPNDSKSEVQYKAVGVYLLGNYPVDNILLPFNIRFNKLSPTFNWNHCVGRDDIDPVQDPKDILNILFENDYHDVPKKFIIE</sequence>
<dbReference type="Proteomes" id="UP000646827">
    <property type="component" value="Unassembled WGS sequence"/>
</dbReference>